<dbReference type="Gene3D" id="2.170.270.10">
    <property type="entry name" value="SET domain"/>
    <property type="match status" value="1"/>
</dbReference>
<accession>A0ABQ0GL26</accession>
<dbReference type="PANTHER" id="PTHR12197">
    <property type="entry name" value="HISTONE-LYSINE N-METHYLTRANSFERASE SMYD"/>
    <property type="match status" value="1"/>
</dbReference>
<feature type="domain" description="MYND-type" evidence="7">
    <location>
        <begin position="92"/>
        <end position="145"/>
    </location>
</feature>
<keyword evidence="3" id="KW-0862">Zinc</keyword>
<dbReference type="Pfam" id="PF00856">
    <property type="entry name" value="SET"/>
    <property type="match status" value="1"/>
</dbReference>
<feature type="region of interest" description="Disordered" evidence="5">
    <location>
        <begin position="442"/>
        <end position="463"/>
    </location>
</feature>
<dbReference type="PANTHER" id="PTHR12197:SF251">
    <property type="entry name" value="EG:BACR7C10.4 PROTEIN"/>
    <property type="match status" value="1"/>
</dbReference>
<evidence type="ECO:0000259" key="6">
    <source>
        <dbReference type="PROSITE" id="PS50280"/>
    </source>
</evidence>
<dbReference type="InterPro" id="IPR002893">
    <property type="entry name" value="Znf_MYND"/>
</dbReference>
<keyword evidence="2 4" id="KW-0863">Zinc-finger</keyword>
<dbReference type="RefSeq" id="XP_070920203.1">
    <property type="nucleotide sequence ID" value="XM_071064102.1"/>
</dbReference>
<feature type="compositionally biased region" description="Low complexity" evidence="5">
    <location>
        <begin position="384"/>
        <end position="399"/>
    </location>
</feature>
<evidence type="ECO:0000256" key="1">
    <source>
        <dbReference type="ARBA" id="ARBA00022723"/>
    </source>
</evidence>
<dbReference type="SUPFAM" id="SSF144232">
    <property type="entry name" value="HIT/MYND zinc finger-like"/>
    <property type="match status" value="1"/>
</dbReference>
<comment type="caution">
    <text evidence="8">The sequence shown here is derived from an EMBL/GenBank/DDBJ whole genome shotgun (WGS) entry which is preliminary data.</text>
</comment>
<organism evidence="8 9">
    <name type="scientific">Madurella fahalii</name>
    <dbReference type="NCBI Taxonomy" id="1157608"/>
    <lineage>
        <taxon>Eukaryota</taxon>
        <taxon>Fungi</taxon>
        <taxon>Dikarya</taxon>
        <taxon>Ascomycota</taxon>
        <taxon>Pezizomycotina</taxon>
        <taxon>Sordariomycetes</taxon>
        <taxon>Sordariomycetidae</taxon>
        <taxon>Sordariales</taxon>
        <taxon>Sordariales incertae sedis</taxon>
        <taxon>Madurella</taxon>
    </lineage>
</organism>
<dbReference type="Gene3D" id="1.10.220.160">
    <property type="match status" value="1"/>
</dbReference>
<evidence type="ECO:0000259" key="7">
    <source>
        <dbReference type="PROSITE" id="PS50865"/>
    </source>
</evidence>
<dbReference type="InterPro" id="IPR046341">
    <property type="entry name" value="SET_dom_sf"/>
</dbReference>
<name>A0ABQ0GL26_9PEZI</name>
<dbReference type="InterPro" id="IPR050869">
    <property type="entry name" value="H3K4_H4K5_MeTrfase"/>
</dbReference>
<dbReference type="SMART" id="SM00317">
    <property type="entry name" value="SET"/>
    <property type="match status" value="1"/>
</dbReference>
<evidence type="ECO:0000256" key="4">
    <source>
        <dbReference type="PROSITE-ProRule" id="PRU00134"/>
    </source>
</evidence>
<dbReference type="SUPFAM" id="SSF82199">
    <property type="entry name" value="SET domain"/>
    <property type="match status" value="1"/>
</dbReference>
<evidence type="ECO:0000256" key="3">
    <source>
        <dbReference type="ARBA" id="ARBA00022833"/>
    </source>
</evidence>
<feature type="region of interest" description="Disordered" evidence="5">
    <location>
        <begin position="383"/>
        <end position="404"/>
    </location>
</feature>
<proteinExistence type="predicted"/>
<dbReference type="GeneID" id="98179425"/>
<evidence type="ECO:0000256" key="2">
    <source>
        <dbReference type="ARBA" id="ARBA00022771"/>
    </source>
</evidence>
<dbReference type="Pfam" id="PF01753">
    <property type="entry name" value="zf-MYND"/>
    <property type="match status" value="1"/>
</dbReference>
<keyword evidence="1" id="KW-0479">Metal-binding</keyword>
<keyword evidence="9" id="KW-1185">Reference proteome</keyword>
<evidence type="ECO:0000256" key="5">
    <source>
        <dbReference type="SAM" id="MobiDB-lite"/>
    </source>
</evidence>
<dbReference type="InterPro" id="IPR001214">
    <property type="entry name" value="SET_dom"/>
</dbReference>
<dbReference type="CDD" id="cd20071">
    <property type="entry name" value="SET_SMYD"/>
    <property type="match status" value="1"/>
</dbReference>
<dbReference type="PROSITE" id="PS50865">
    <property type="entry name" value="ZF_MYND_2"/>
    <property type="match status" value="1"/>
</dbReference>
<dbReference type="EMBL" id="BAAFSV010000005">
    <property type="protein sequence ID" value="GAB1318472.1"/>
    <property type="molecule type" value="Genomic_DNA"/>
</dbReference>
<evidence type="ECO:0000313" key="9">
    <source>
        <dbReference type="Proteomes" id="UP001628179"/>
    </source>
</evidence>
<gene>
    <name evidence="8" type="primary">SET6</name>
    <name evidence="8" type="ORF">MFIFM68171_08682</name>
</gene>
<protein>
    <submittedName>
        <fullName evidence="8">Histone-lysine N-methyltransferase set-6</fullName>
    </submittedName>
</protein>
<dbReference type="Proteomes" id="UP001628179">
    <property type="component" value="Unassembled WGS sequence"/>
</dbReference>
<dbReference type="Gene3D" id="6.10.140.2220">
    <property type="match status" value="1"/>
</dbReference>
<dbReference type="PROSITE" id="PS50280">
    <property type="entry name" value="SET"/>
    <property type="match status" value="1"/>
</dbReference>
<reference evidence="8 9" key="1">
    <citation type="submission" date="2024-09" db="EMBL/GenBank/DDBJ databases">
        <title>Itraconazole resistance in Madurella fahalii resulting from another homologue of gene encoding cytochrome P450 14-alpha sterol demethylase (CYP51).</title>
        <authorList>
            <person name="Yoshioka I."/>
            <person name="Fahal A.H."/>
            <person name="Kaneko S."/>
            <person name="Yaguchi T."/>
        </authorList>
    </citation>
    <scope>NUCLEOTIDE SEQUENCE [LARGE SCALE GENOMIC DNA]</scope>
    <source>
        <strain evidence="8 9">IFM 68171</strain>
    </source>
</reference>
<sequence>MATKQPTDVADGKAGDWYNDLTASSREAFHTDPELCESMLRKVVSTFPLKIRSSQISMGSGLFTEAQIDAGREIYQSPPLMTAVDVGNESFCHYCLKDTKDGFSTGSAGDDNTSLAKSCTGCRVARFCSKECQKAAWTEFHKDECRVMRDVPQMKAQHLLAHRLVFWGQRKRIMASQGKAISFLETHFREYSEDGDRISEITDIAMAIREATGGKVNLGLVWRTVPALRVNSVRIRPAARKESVGYALDLVTAVMNHSCDPNAFAFFDGRQLYVRSLKTIAAGEEITICYLDPTIAISIRREFLQREYFFDCRCKRCESELNEQSALLGHDASLLPTLYQSQQDILDLMRNAVLAARRPGLYPEFENLPSVEGQLRAITQRAFPSTTTSSTTTTPSTSTHTKKADAWPAHMAPLPAARLALAMLYLEQGKPVQAARHALRGARLGRRDPRTPSGPSPSAWSGCRPEWVNDTMDVVAALLFAASAGGGGGGAGLPAPDDLRTVAYGYLYEACRAAGDVFGGGARYTRDTCGLFAAIVGGKHGSRPGSEEFKGEFEQAQRRVGTWAGIGEKDWVRLSY</sequence>
<evidence type="ECO:0000313" key="8">
    <source>
        <dbReference type="EMBL" id="GAB1318472.1"/>
    </source>
</evidence>
<feature type="domain" description="SET" evidence="6">
    <location>
        <begin position="47"/>
        <end position="291"/>
    </location>
</feature>